<comment type="caution">
    <text evidence="2">The sequence shown here is derived from an EMBL/GenBank/DDBJ whole genome shotgun (WGS) entry which is preliminary data.</text>
</comment>
<dbReference type="HOGENOM" id="CLU_918521_0_0_1"/>
<dbReference type="InterPro" id="IPR055222">
    <property type="entry name" value="PRISE-like_Rossmann-fold"/>
</dbReference>
<evidence type="ECO:0000313" key="3">
    <source>
        <dbReference type="Proteomes" id="UP000007129"/>
    </source>
</evidence>
<gene>
    <name evidence="2" type="ORF">MPH_06735</name>
</gene>
<dbReference type="Pfam" id="PF22917">
    <property type="entry name" value="PRISE"/>
    <property type="match status" value="1"/>
</dbReference>
<dbReference type="EMBL" id="AHHD01000286">
    <property type="protein sequence ID" value="EKG16041.1"/>
    <property type="molecule type" value="Genomic_DNA"/>
</dbReference>
<feature type="domain" description="PRISE-like Rossmann-fold" evidence="1">
    <location>
        <begin position="9"/>
        <end position="133"/>
    </location>
</feature>
<dbReference type="SUPFAM" id="SSF51735">
    <property type="entry name" value="NAD(P)-binding Rossmann-fold domains"/>
    <property type="match status" value="1"/>
</dbReference>
<dbReference type="AlphaFoldDB" id="K2R1H1"/>
<sequence>MVTTPKKTAFVTGANGISGNAIIEHLIREPKQEWDRIIITSRTPPKTHWQDPRVEFVAIDFLAPLEEIIRAMEHHCAGVTHAYFTSYVHIDNFKLVAEANIPLFKNFLDAIDIVAGNSLQRVCLQTGGKRTECQKPSRWRYTCSFARRLGRRLVFPAIATSGTAWTTVRTRRAWLTCPFGPQRRSIRRTKRSTIRTEMFSSGKTYCRSWETTMVLRCLVKTRLNLRETARLWNRTSRWVTGRRIRNQCGRASARSTVATLKHSTGARGGSWTGLWASLGRPSAASLKLGRWDGNGTMTPTKRG</sequence>
<dbReference type="InterPro" id="IPR036291">
    <property type="entry name" value="NAD(P)-bd_dom_sf"/>
</dbReference>
<evidence type="ECO:0000259" key="1">
    <source>
        <dbReference type="Pfam" id="PF22917"/>
    </source>
</evidence>
<name>K2R1H1_MACPH</name>
<proteinExistence type="predicted"/>
<dbReference type="OrthoDB" id="1731983at2759"/>
<dbReference type="PANTHER" id="PTHR32487:SF0">
    <property type="entry name" value="3-OXO-DELTA(4,5)-STEROID 5-BETA-REDUCTASE"/>
    <property type="match status" value="1"/>
</dbReference>
<dbReference type="Gene3D" id="3.40.50.720">
    <property type="entry name" value="NAD(P)-binding Rossmann-like Domain"/>
    <property type="match status" value="1"/>
</dbReference>
<dbReference type="STRING" id="1126212.K2R1H1"/>
<organism evidence="2 3">
    <name type="scientific">Macrophomina phaseolina (strain MS6)</name>
    <name type="common">Charcoal rot fungus</name>
    <dbReference type="NCBI Taxonomy" id="1126212"/>
    <lineage>
        <taxon>Eukaryota</taxon>
        <taxon>Fungi</taxon>
        <taxon>Dikarya</taxon>
        <taxon>Ascomycota</taxon>
        <taxon>Pezizomycotina</taxon>
        <taxon>Dothideomycetes</taxon>
        <taxon>Dothideomycetes incertae sedis</taxon>
        <taxon>Botryosphaeriales</taxon>
        <taxon>Botryosphaeriaceae</taxon>
        <taxon>Macrophomina</taxon>
    </lineage>
</organism>
<dbReference type="InParanoid" id="K2R1H1"/>
<dbReference type="PANTHER" id="PTHR32487">
    <property type="entry name" value="3-OXO-DELTA(4,5)-STEROID 5-BETA-REDUCTASE"/>
    <property type="match status" value="1"/>
</dbReference>
<evidence type="ECO:0000313" key="2">
    <source>
        <dbReference type="EMBL" id="EKG16041.1"/>
    </source>
</evidence>
<protein>
    <submittedName>
        <fullName evidence="2">NAD-dependent epimerase/dehydratase</fullName>
    </submittedName>
</protein>
<reference evidence="2 3" key="1">
    <citation type="journal article" date="2012" name="BMC Genomics">
        <title>Tools to kill: Genome of one of the most destructive plant pathogenic fungi Macrophomina phaseolina.</title>
        <authorList>
            <person name="Islam M.S."/>
            <person name="Haque M.S."/>
            <person name="Islam M.M."/>
            <person name="Emdad E.M."/>
            <person name="Halim A."/>
            <person name="Hossen Q.M.M."/>
            <person name="Hossain M.Z."/>
            <person name="Ahmed B."/>
            <person name="Rahim S."/>
            <person name="Rahman M.S."/>
            <person name="Alam M.M."/>
            <person name="Hou S."/>
            <person name="Wan X."/>
            <person name="Saito J.A."/>
            <person name="Alam M."/>
        </authorList>
    </citation>
    <scope>NUCLEOTIDE SEQUENCE [LARGE SCALE GENOMIC DNA]</scope>
    <source>
        <strain evidence="2 3">MS6</strain>
    </source>
</reference>
<accession>K2R1H1</accession>
<dbReference type="VEuPathDB" id="FungiDB:MPH_06735"/>
<dbReference type="Proteomes" id="UP000007129">
    <property type="component" value="Unassembled WGS sequence"/>
</dbReference>